<evidence type="ECO:0000313" key="3">
    <source>
        <dbReference type="Proteomes" id="UP000321234"/>
    </source>
</evidence>
<feature type="region of interest" description="Disordered" evidence="1">
    <location>
        <begin position="64"/>
        <end position="99"/>
    </location>
</feature>
<gene>
    <name evidence="2" type="ORF">FMM08_11550</name>
</gene>
<protein>
    <submittedName>
        <fullName evidence="2">Uncharacterized protein</fullName>
    </submittedName>
</protein>
<evidence type="ECO:0000256" key="1">
    <source>
        <dbReference type="SAM" id="MobiDB-lite"/>
    </source>
</evidence>
<accession>A0A5C8ZFZ0</accession>
<evidence type="ECO:0000313" key="2">
    <source>
        <dbReference type="EMBL" id="TXR56071.1"/>
    </source>
</evidence>
<reference evidence="2 3" key="1">
    <citation type="submission" date="2019-07" db="EMBL/GenBank/DDBJ databases">
        <title>Quadrisphaera sp. strain DD2A genome sequencing and assembly.</title>
        <authorList>
            <person name="Kim I."/>
        </authorList>
    </citation>
    <scope>NUCLEOTIDE SEQUENCE [LARGE SCALE GENOMIC DNA]</scope>
    <source>
        <strain evidence="2 3">DD2A</strain>
    </source>
</reference>
<sequence>MTSEPLPTASALADPARWDAAPPLAGRRVLLQASDLDEVLPGADRWTNAIVDMQPAWLRRACERGPVDEHSAPTAAAGPRPEGEVTQAWSRSAPPEEFPSGFTTTEVLRWPAGAAGGEAAAAWVADVSGEASRCPGAVVVDALGDPPAGEGGGATGDVVVVAVPWDEPATSGAVPARSWSAYALAAAGPTAWEVGTTAASTSAEEAGRAAGALLQRTATRVLAADDAVRRSGVDDTALAAFSDAPGRGDDVAPLFPGGSTPELPVVTGTDLPASFPGNPEWVGLGRAGTGGSWMRSWCDWTQQPLAVEGEEPDQLGGLFEPEGDREHQLLVDVDVKRWWASDGSADERSAYTWADATSSDAAGCTAARPAAAGSLPGSVSSAAVAPGGVWRDGRVVEGGWRAVVTTTAGSTAVQVRVDLVEGTAEDADAAATSAAALARRVAANVVRADAAAMDGR</sequence>
<dbReference type="Proteomes" id="UP000321234">
    <property type="component" value="Unassembled WGS sequence"/>
</dbReference>
<keyword evidence="3" id="KW-1185">Reference proteome</keyword>
<comment type="caution">
    <text evidence="2">The sequence shown here is derived from an EMBL/GenBank/DDBJ whole genome shotgun (WGS) entry which is preliminary data.</text>
</comment>
<dbReference type="AlphaFoldDB" id="A0A5C8ZFZ0"/>
<dbReference type="EMBL" id="VKAC01000006">
    <property type="protein sequence ID" value="TXR56071.1"/>
    <property type="molecule type" value="Genomic_DNA"/>
</dbReference>
<name>A0A5C8ZFZ0_9ACTN</name>
<dbReference type="RefSeq" id="WP_147926503.1">
    <property type="nucleotide sequence ID" value="NZ_VKAC01000006.1"/>
</dbReference>
<organism evidence="2 3">
    <name type="scientific">Quadrisphaera setariae</name>
    <dbReference type="NCBI Taxonomy" id="2593304"/>
    <lineage>
        <taxon>Bacteria</taxon>
        <taxon>Bacillati</taxon>
        <taxon>Actinomycetota</taxon>
        <taxon>Actinomycetes</taxon>
        <taxon>Kineosporiales</taxon>
        <taxon>Kineosporiaceae</taxon>
        <taxon>Quadrisphaera</taxon>
    </lineage>
</organism>
<proteinExistence type="predicted"/>